<keyword evidence="3" id="KW-0997">Cell inner membrane</keyword>
<name>A0A5M8AT07_9BURK</name>
<evidence type="ECO:0000256" key="6">
    <source>
        <dbReference type="ARBA" id="ARBA00023315"/>
    </source>
</evidence>
<dbReference type="AlphaFoldDB" id="A0A5M8AT07"/>
<dbReference type="InterPro" id="IPR004960">
    <property type="entry name" value="LipA_acyltrans"/>
</dbReference>
<proteinExistence type="predicted"/>
<keyword evidence="9" id="KW-1185">Reference proteome</keyword>
<dbReference type="EMBL" id="VWRN01000025">
    <property type="protein sequence ID" value="KAA6127047.1"/>
    <property type="molecule type" value="Genomic_DNA"/>
</dbReference>
<dbReference type="PANTHER" id="PTHR30606">
    <property type="entry name" value="LIPID A BIOSYNTHESIS LAUROYL ACYLTRANSFERASE"/>
    <property type="match status" value="1"/>
</dbReference>
<keyword evidence="2" id="KW-1003">Cell membrane</keyword>
<dbReference type="RefSeq" id="WP_150082750.1">
    <property type="nucleotide sequence ID" value="NZ_VWRN01000025.1"/>
</dbReference>
<dbReference type="PANTHER" id="PTHR30606:SF10">
    <property type="entry name" value="PHOSPHATIDYLINOSITOL MANNOSIDE ACYLTRANSFERASE"/>
    <property type="match status" value="1"/>
</dbReference>
<dbReference type="GO" id="GO:0005886">
    <property type="term" value="C:plasma membrane"/>
    <property type="evidence" value="ECO:0007669"/>
    <property type="project" value="UniProtKB-SubCell"/>
</dbReference>
<keyword evidence="4 8" id="KW-0808">Transferase</keyword>
<accession>A0A5M8AT07</accession>
<dbReference type="GO" id="GO:0009247">
    <property type="term" value="P:glycolipid biosynthetic process"/>
    <property type="evidence" value="ECO:0007669"/>
    <property type="project" value="UniProtKB-ARBA"/>
</dbReference>
<dbReference type="Pfam" id="PF03279">
    <property type="entry name" value="Lip_A_acyltrans"/>
    <property type="match status" value="1"/>
</dbReference>
<dbReference type="CDD" id="cd07984">
    <property type="entry name" value="LPLAT_LABLAT-like"/>
    <property type="match status" value="1"/>
</dbReference>
<evidence type="ECO:0000256" key="7">
    <source>
        <dbReference type="SAM" id="MobiDB-lite"/>
    </source>
</evidence>
<dbReference type="NCBIfam" id="NF006487">
    <property type="entry name" value="PRK08905.1"/>
    <property type="match status" value="1"/>
</dbReference>
<dbReference type="Proteomes" id="UP000324324">
    <property type="component" value="Unassembled WGS sequence"/>
</dbReference>
<evidence type="ECO:0000256" key="2">
    <source>
        <dbReference type="ARBA" id="ARBA00022475"/>
    </source>
</evidence>
<feature type="compositionally biased region" description="Low complexity" evidence="7">
    <location>
        <begin position="298"/>
        <end position="317"/>
    </location>
</feature>
<comment type="caution">
    <text evidence="8">The sequence shown here is derived from an EMBL/GenBank/DDBJ whole genome shotgun (WGS) entry which is preliminary data.</text>
</comment>
<feature type="region of interest" description="Disordered" evidence="7">
    <location>
        <begin position="279"/>
        <end position="325"/>
    </location>
</feature>
<keyword evidence="6 8" id="KW-0012">Acyltransferase</keyword>
<dbReference type="PIRSF" id="PIRSF026649">
    <property type="entry name" value="MsbB"/>
    <property type="match status" value="1"/>
</dbReference>
<comment type="subcellular location">
    <subcellularLocation>
        <location evidence="1">Cell inner membrane</location>
    </subcellularLocation>
</comment>
<feature type="compositionally biased region" description="Pro residues" evidence="7">
    <location>
        <begin position="279"/>
        <end position="297"/>
    </location>
</feature>
<protein>
    <submittedName>
        <fullName evidence="8">Lysophospholipid acyltransferase family protein</fullName>
    </submittedName>
</protein>
<sequence length="325" mass="35890">MTYLFWLISRLPLAWLQAIGGALGLLAAKWPGRYGTRLTENFRHAFPDATDEMVNEAARSMGRMILEMPYFWTRHTIKAKLYDFNEVVWPALDRLQDQGRGVIVLTPHLGCFEVLPQSYAMRRPVTVLFKPPHQPWLRDWVERMRNRPNMTSAPANPRGVRMLVKALKRKEAIGILPDQVPIGGEGTWAPFFGRPAYTMTLVQRLQQWSGAPVAIVASIRLPRGGGYRAFLRVIEEPLPEDPAAAAAVINGVVEELVRLAPTQYLWGYNRYKHPAGAELPPPWPPEAPAPSTPPAPPASGATTAATAAGAADLSATEPTSPTSHP</sequence>
<evidence type="ECO:0000313" key="8">
    <source>
        <dbReference type="EMBL" id="KAA6127047.1"/>
    </source>
</evidence>
<organism evidence="8 9">
    <name type="scientific">Cupriavidus cauae</name>
    <dbReference type="NCBI Taxonomy" id="2608999"/>
    <lineage>
        <taxon>Bacteria</taxon>
        <taxon>Pseudomonadati</taxon>
        <taxon>Pseudomonadota</taxon>
        <taxon>Betaproteobacteria</taxon>
        <taxon>Burkholderiales</taxon>
        <taxon>Burkholderiaceae</taxon>
        <taxon>Cupriavidus</taxon>
    </lineage>
</organism>
<dbReference type="GO" id="GO:0016746">
    <property type="term" value="F:acyltransferase activity"/>
    <property type="evidence" value="ECO:0007669"/>
    <property type="project" value="UniProtKB-KW"/>
</dbReference>
<evidence type="ECO:0000256" key="1">
    <source>
        <dbReference type="ARBA" id="ARBA00004533"/>
    </source>
</evidence>
<keyword evidence="5" id="KW-0472">Membrane</keyword>
<evidence type="ECO:0000313" key="9">
    <source>
        <dbReference type="Proteomes" id="UP000324324"/>
    </source>
</evidence>
<gene>
    <name evidence="8" type="ORF">F1599_08490</name>
</gene>
<reference evidence="8 9" key="1">
    <citation type="submission" date="2019-09" db="EMBL/GenBank/DDBJ databases">
        <title>Isolation of a novel species in the genus Cupriavidus from patients with sepsis using whole genome sequencing.</title>
        <authorList>
            <person name="Kweon O.J."/>
            <person name="Lee M.-K."/>
        </authorList>
    </citation>
    <scope>NUCLEOTIDE SEQUENCE [LARGE SCALE GENOMIC DNA]</scope>
    <source>
        <strain evidence="8 9">MKL-01</strain>
    </source>
</reference>
<evidence type="ECO:0000256" key="3">
    <source>
        <dbReference type="ARBA" id="ARBA00022519"/>
    </source>
</evidence>
<evidence type="ECO:0000256" key="5">
    <source>
        <dbReference type="ARBA" id="ARBA00023136"/>
    </source>
</evidence>
<evidence type="ECO:0000256" key="4">
    <source>
        <dbReference type="ARBA" id="ARBA00022679"/>
    </source>
</evidence>